<keyword evidence="3 18" id="KW-0820">tRNA-binding</keyword>
<organism evidence="20 21">
    <name type="scientific">Candidatus Kerfeldbacteria bacterium CG15_BIG_FIL_POST_REV_8_21_14_020_45_12</name>
    <dbReference type="NCBI Taxonomy" id="2014247"/>
    <lineage>
        <taxon>Bacteria</taxon>
        <taxon>Candidatus Kerfeldiibacteriota</taxon>
    </lineage>
</organism>
<accession>A0A2M7H3J9</accession>
<comment type="subcellular location">
    <subcellularLocation>
        <location evidence="1 18">Cytoplasm</location>
    </subcellularLocation>
</comment>
<dbReference type="InterPro" id="IPR004114">
    <property type="entry name" value="THUMP_dom"/>
</dbReference>
<keyword evidence="8 18" id="KW-0784">Thiamine biosynthesis</keyword>
<dbReference type="EC" id="2.8.1.4" evidence="13 18"/>
<dbReference type="EMBL" id="PFGC01000040">
    <property type="protein sequence ID" value="PIW36802.1"/>
    <property type="molecule type" value="Genomic_DNA"/>
</dbReference>
<evidence type="ECO:0000256" key="8">
    <source>
        <dbReference type="ARBA" id="ARBA00022977"/>
    </source>
</evidence>
<dbReference type="GO" id="GO:0005829">
    <property type="term" value="C:cytosol"/>
    <property type="evidence" value="ECO:0007669"/>
    <property type="project" value="TreeGrafter"/>
</dbReference>
<evidence type="ECO:0000256" key="17">
    <source>
        <dbReference type="ARBA" id="ARBA00080570"/>
    </source>
</evidence>
<dbReference type="InterPro" id="IPR003720">
    <property type="entry name" value="tRNA_STrfase"/>
</dbReference>
<comment type="pathway">
    <text evidence="18">Cofactor biosynthesis; thiamine diphosphate biosynthesis.</text>
</comment>
<dbReference type="PROSITE" id="PS51165">
    <property type="entry name" value="THUMP"/>
    <property type="match status" value="1"/>
</dbReference>
<dbReference type="GO" id="GO:0140741">
    <property type="term" value="F:tRNA-uracil-4 sulfurtransferase activity"/>
    <property type="evidence" value="ECO:0007669"/>
    <property type="project" value="UniProtKB-EC"/>
</dbReference>
<evidence type="ECO:0000256" key="12">
    <source>
        <dbReference type="ARBA" id="ARBA00061472"/>
    </source>
</evidence>
<dbReference type="SMART" id="SM00981">
    <property type="entry name" value="THUMP"/>
    <property type="match status" value="1"/>
</dbReference>
<gene>
    <name evidence="18 20" type="primary">thiI</name>
    <name evidence="20" type="ORF">COW24_03505</name>
</gene>
<dbReference type="NCBIfam" id="TIGR00342">
    <property type="entry name" value="tRNA uracil 4-sulfurtransferase ThiI"/>
    <property type="match status" value="1"/>
</dbReference>
<dbReference type="Gene3D" id="3.40.50.620">
    <property type="entry name" value="HUPs"/>
    <property type="match status" value="1"/>
</dbReference>
<evidence type="ECO:0000256" key="14">
    <source>
        <dbReference type="ARBA" id="ARBA00071867"/>
    </source>
</evidence>
<dbReference type="InterPro" id="IPR054173">
    <property type="entry name" value="ThiI_fer"/>
</dbReference>
<dbReference type="SUPFAM" id="SSF52402">
    <property type="entry name" value="Adenine nucleotide alpha hydrolases-like"/>
    <property type="match status" value="1"/>
</dbReference>
<evidence type="ECO:0000256" key="10">
    <source>
        <dbReference type="ARBA" id="ARBA00052330"/>
    </source>
</evidence>
<dbReference type="InterPro" id="IPR014729">
    <property type="entry name" value="Rossmann-like_a/b/a_fold"/>
</dbReference>
<dbReference type="GO" id="GO:0000049">
    <property type="term" value="F:tRNA binding"/>
    <property type="evidence" value="ECO:0007669"/>
    <property type="project" value="UniProtKB-UniRule"/>
</dbReference>
<name>A0A2M7H3J9_9BACT</name>
<evidence type="ECO:0000256" key="5">
    <source>
        <dbReference type="ARBA" id="ARBA00022741"/>
    </source>
</evidence>
<evidence type="ECO:0000256" key="4">
    <source>
        <dbReference type="ARBA" id="ARBA00022679"/>
    </source>
</evidence>
<dbReference type="Pfam" id="PF02926">
    <property type="entry name" value="THUMP"/>
    <property type="match status" value="1"/>
</dbReference>
<evidence type="ECO:0000313" key="21">
    <source>
        <dbReference type="Proteomes" id="UP000230292"/>
    </source>
</evidence>
<evidence type="ECO:0000256" key="2">
    <source>
        <dbReference type="ARBA" id="ARBA00022490"/>
    </source>
</evidence>
<comment type="similarity">
    <text evidence="12 18">Belongs to the ThiI family.</text>
</comment>
<dbReference type="Pfam" id="PF02568">
    <property type="entry name" value="ThiI"/>
    <property type="match status" value="1"/>
</dbReference>
<dbReference type="GO" id="GO:0009229">
    <property type="term" value="P:thiamine diphosphate biosynthetic process"/>
    <property type="evidence" value="ECO:0007669"/>
    <property type="project" value="UniProtKB-UniRule"/>
</dbReference>
<dbReference type="InterPro" id="IPR050102">
    <property type="entry name" value="tRNA_sulfurtransferase_ThiI"/>
</dbReference>
<dbReference type="GO" id="GO:0002937">
    <property type="term" value="P:tRNA 4-thiouridine biosynthesis"/>
    <property type="evidence" value="ECO:0007669"/>
    <property type="project" value="TreeGrafter"/>
</dbReference>
<feature type="binding site" evidence="18">
    <location>
        <position position="286"/>
    </location>
    <ligand>
        <name>ATP</name>
        <dbReference type="ChEBI" id="CHEBI:30616"/>
    </ligand>
</feature>
<dbReference type="InterPro" id="IPR049962">
    <property type="entry name" value="THUMP_ThiI"/>
</dbReference>
<evidence type="ECO:0000256" key="6">
    <source>
        <dbReference type="ARBA" id="ARBA00022840"/>
    </source>
</evidence>
<feature type="domain" description="THUMP" evidence="19">
    <location>
        <begin position="62"/>
        <end position="165"/>
    </location>
</feature>
<evidence type="ECO:0000256" key="3">
    <source>
        <dbReference type="ARBA" id="ARBA00022555"/>
    </source>
</evidence>
<evidence type="ECO:0000256" key="7">
    <source>
        <dbReference type="ARBA" id="ARBA00022884"/>
    </source>
</evidence>
<keyword evidence="7 18" id="KW-0694">RNA-binding</keyword>
<evidence type="ECO:0000256" key="11">
    <source>
        <dbReference type="ARBA" id="ARBA00058382"/>
    </source>
</evidence>
<evidence type="ECO:0000256" key="18">
    <source>
        <dbReference type="HAMAP-Rule" id="MF_00021"/>
    </source>
</evidence>
<evidence type="ECO:0000256" key="15">
    <source>
        <dbReference type="ARBA" id="ARBA00075337"/>
    </source>
</evidence>
<feature type="binding site" evidence="18">
    <location>
        <begin position="182"/>
        <end position="183"/>
    </location>
    <ligand>
        <name>ATP</name>
        <dbReference type="ChEBI" id="CHEBI:30616"/>
    </ligand>
</feature>
<dbReference type="Pfam" id="PF22025">
    <property type="entry name" value="ThiI_fer"/>
    <property type="match status" value="1"/>
</dbReference>
<dbReference type="PANTHER" id="PTHR43209:SF1">
    <property type="entry name" value="TRNA SULFURTRANSFERASE"/>
    <property type="match status" value="1"/>
</dbReference>
<dbReference type="InterPro" id="IPR020536">
    <property type="entry name" value="ThiI_AANH"/>
</dbReference>
<dbReference type="GO" id="GO:0052837">
    <property type="term" value="P:thiazole biosynthetic process"/>
    <property type="evidence" value="ECO:0007669"/>
    <property type="project" value="TreeGrafter"/>
</dbReference>
<evidence type="ECO:0000313" key="20">
    <source>
        <dbReference type="EMBL" id="PIW36802.1"/>
    </source>
</evidence>
<keyword evidence="4 18" id="KW-0808">Transferase</keyword>
<dbReference type="HAMAP" id="MF_00021">
    <property type="entry name" value="ThiI"/>
    <property type="match status" value="1"/>
</dbReference>
<dbReference type="UniPathway" id="UPA00060"/>
<evidence type="ECO:0000256" key="16">
    <source>
        <dbReference type="ARBA" id="ARBA00077849"/>
    </source>
</evidence>
<dbReference type="FunFam" id="3.40.50.620:FF:000053">
    <property type="entry name" value="Probable tRNA sulfurtransferase"/>
    <property type="match status" value="1"/>
</dbReference>
<dbReference type="Gene3D" id="3.30.2130.30">
    <property type="match status" value="1"/>
</dbReference>
<dbReference type="CDD" id="cd11716">
    <property type="entry name" value="THUMP_ThiI"/>
    <property type="match status" value="1"/>
</dbReference>
<protein>
    <recommendedName>
        <fullName evidence="14 18">Probable tRNA sulfurtransferase</fullName>
        <ecNumber evidence="13 18">2.8.1.4</ecNumber>
    </recommendedName>
    <alternativeName>
        <fullName evidence="15 18">Sulfur carrier protein ThiS sulfurtransferase</fullName>
    </alternativeName>
    <alternativeName>
        <fullName evidence="16 18">Thiamine biosynthesis protein ThiI</fullName>
    </alternativeName>
    <alternativeName>
        <fullName evidence="17 18">tRNA 4-thiouridine synthase</fullName>
    </alternativeName>
</protein>
<comment type="function">
    <text evidence="11 18">Catalyzes the ATP-dependent transfer of a sulfur to tRNA to produce 4-thiouridine in position 8 of tRNAs, which functions as a near-UV photosensor. Also catalyzes the transfer of sulfur to the sulfur carrier protein ThiS, forming ThiS-thiocarboxylate. This is a step in the synthesis of thiazole, in the thiamine biosynthesis pathway. The sulfur is donated as persulfide by IscS.</text>
</comment>
<sequence>MRQVVLLNLGELVLKGKNRKVFESQLLRNAKLALSAFDVKFQMRFGRLRVEEAVSGTLADRDQVLVALSQLYGVATIQFAEVLKLDYEAFEKRVCDRVSTDSFESFAVRAKRSDKQFPMTSMELERKLGAAIVKSTGARVDLSNPELEVEVIATEDGLMFVESTYPGGGGLPVGSSGKVLSLISSGIDSPVASSRMMRRGATVHYLHFHSYPMTSRASIDNVKEIVTSLHKHQPPTKLMLAPLLALQQAVVTSAPPSLRIVLYRRAMYQIADRVAGRVRAQALLTGESLGQVASQTMRNLNVTSTGLSHIVFRPLIGMDKEEIIKEAKQLGTYDISIRPYEDCCSLLTPKHVETHADIDEVLAIEAAMPWNELLRAVIKGIEVISIGE</sequence>
<reference evidence="20 21" key="1">
    <citation type="submission" date="2017-09" db="EMBL/GenBank/DDBJ databases">
        <title>Depth-based differentiation of microbial function through sediment-hosted aquifers and enrichment of novel symbionts in the deep terrestrial subsurface.</title>
        <authorList>
            <person name="Probst A.J."/>
            <person name="Ladd B."/>
            <person name="Jarett J.K."/>
            <person name="Geller-Mcgrath D.E."/>
            <person name="Sieber C.M."/>
            <person name="Emerson J.B."/>
            <person name="Anantharaman K."/>
            <person name="Thomas B.C."/>
            <person name="Malmstrom R."/>
            <person name="Stieglmeier M."/>
            <person name="Klingl A."/>
            <person name="Woyke T."/>
            <person name="Ryan C.M."/>
            <person name="Banfield J.F."/>
        </authorList>
    </citation>
    <scope>NUCLEOTIDE SEQUENCE [LARGE SCALE GENOMIC DNA]</scope>
    <source>
        <strain evidence="20">CG15_BIG_FIL_POST_REV_8_21_14_020_45_12</strain>
    </source>
</reference>
<dbReference type="GO" id="GO:0004810">
    <property type="term" value="F:CCA tRNA nucleotidyltransferase activity"/>
    <property type="evidence" value="ECO:0007669"/>
    <property type="project" value="InterPro"/>
</dbReference>
<comment type="catalytic activity">
    <reaction evidence="10 18">
        <text>[ThiS sulfur-carrier protein]-C-terminal Gly-Gly-AMP + S-sulfanyl-L-cysteinyl-[cysteine desulfurase] + AH2 = [ThiS sulfur-carrier protein]-C-terminal-Gly-aminoethanethioate + L-cysteinyl-[cysteine desulfurase] + A + AMP + 2 H(+)</text>
        <dbReference type="Rhea" id="RHEA:43340"/>
        <dbReference type="Rhea" id="RHEA-COMP:12157"/>
        <dbReference type="Rhea" id="RHEA-COMP:12158"/>
        <dbReference type="Rhea" id="RHEA-COMP:12910"/>
        <dbReference type="Rhea" id="RHEA-COMP:19908"/>
        <dbReference type="ChEBI" id="CHEBI:13193"/>
        <dbReference type="ChEBI" id="CHEBI:15378"/>
        <dbReference type="ChEBI" id="CHEBI:17499"/>
        <dbReference type="ChEBI" id="CHEBI:29950"/>
        <dbReference type="ChEBI" id="CHEBI:61963"/>
        <dbReference type="ChEBI" id="CHEBI:90618"/>
        <dbReference type="ChEBI" id="CHEBI:232372"/>
        <dbReference type="ChEBI" id="CHEBI:456215"/>
    </reaction>
</comment>
<comment type="catalytic activity">
    <reaction evidence="9 18">
        <text>[ThiI sulfur-carrier protein]-S-sulfanyl-L-cysteine + a uridine in tRNA + 2 reduced [2Fe-2S]-[ferredoxin] + ATP + H(+) = [ThiI sulfur-carrier protein]-L-cysteine + a 4-thiouridine in tRNA + 2 oxidized [2Fe-2S]-[ferredoxin] + AMP + diphosphate</text>
        <dbReference type="Rhea" id="RHEA:24176"/>
        <dbReference type="Rhea" id="RHEA-COMP:10000"/>
        <dbReference type="Rhea" id="RHEA-COMP:10001"/>
        <dbReference type="Rhea" id="RHEA-COMP:13337"/>
        <dbReference type="Rhea" id="RHEA-COMP:13338"/>
        <dbReference type="Rhea" id="RHEA-COMP:13339"/>
        <dbReference type="Rhea" id="RHEA-COMP:13340"/>
        <dbReference type="ChEBI" id="CHEBI:15378"/>
        <dbReference type="ChEBI" id="CHEBI:29950"/>
        <dbReference type="ChEBI" id="CHEBI:30616"/>
        <dbReference type="ChEBI" id="CHEBI:33019"/>
        <dbReference type="ChEBI" id="CHEBI:33737"/>
        <dbReference type="ChEBI" id="CHEBI:33738"/>
        <dbReference type="ChEBI" id="CHEBI:61963"/>
        <dbReference type="ChEBI" id="CHEBI:65315"/>
        <dbReference type="ChEBI" id="CHEBI:136798"/>
        <dbReference type="ChEBI" id="CHEBI:456215"/>
        <dbReference type="EC" id="2.8.1.4"/>
    </reaction>
</comment>
<dbReference type="GO" id="GO:0005524">
    <property type="term" value="F:ATP binding"/>
    <property type="evidence" value="ECO:0007669"/>
    <property type="project" value="UniProtKB-UniRule"/>
</dbReference>
<dbReference type="AlphaFoldDB" id="A0A2M7H3J9"/>
<dbReference type="InterPro" id="IPR049961">
    <property type="entry name" value="ThiI_N"/>
</dbReference>
<feature type="binding site" evidence="18">
    <location>
        <position position="264"/>
    </location>
    <ligand>
        <name>ATP</name>
        <dbReference type="ChEBI" id="CHEBI:30616"/>
    </ligand>
</feature>
<evidence type="ECO:0000256" key="9">
    <source>
        <dbReference type="ARBA" id="ARBA00050570"/>
    </source>
</evidence>
<dbReference type="CDD" id="cd01712">
    <property type="entry name" value="PPase_ThiI"/>
    <property type="match status" value="1"/>
</dbReference>
<dbReference type="SUPFAM" id="SSF143437">
    <property type="entry name" value="THUMP domain-like"/>
    <property type="match status" value="1"/>
</dbReference>
<comment type="caution">
    <text evidence="20">The sequence shown here is derived from an EMBL/GenBank/DDBJ whole genome shotgun (WGS) entry which is preliminary data.</text>
</comment>
<keyword evidence="5 18" id="KW-0547">Nucleotide-binding</keyword>
<keyword evidence="6 18" id="KW-0067">ATP-binding</keyword>
<evidence type="ECO:0000259" key="19">
    <source>
        <dbReference type="PROSITE" id="PS51165"/>
    </source>
</evidence>
<evidence type="ECO:0000256" key="1">
    <source>
        <dbReference type="ARBA" id="ARBA00004496"/>
    </source>
</evidence>
<dbReference type="PANTHER" id="PTHR43209">
    <property type="entry name" value="TRNA SULFURTRANSFERASE"/>
    <property type="match status" value="1"/>
</dbReference>
<feature type="binding site" evidence="18">
    <location>
        <begin position="207"/>
        <end position="208"/>
    </location>
    <ligand>
        <name>ATP</name>
        <dbReference type="ChEBI" id="CHEBI:30616"/>
    </ligand>
</feature>
<dbReference type="Proteomes" id="UP000230292">
    <property type="component" value="Unassembled WGS sequence"/>
</dbReference>
<feature type="binding site" evidence="18">
    <location>
        <position position="295"/>
    </location>
    <ligand>
        <name>ATP</name>
        <dbReference type="ChEBI" id="CHEBI:30616"/>
    </ligand>
</feature>
<dbReference type="GO" id="GO:0009228">
    <property type="term" value="P:thiamine biosynthetic process"/>
    <property type="evidence" value="ECO:0007669"/>
    <property type="project" value="UniProtKB-KW"/>
</dbReference>
<proteinExistence type="inferred from homology"/>
<evidence type="ECO:0000256" key="13">
    <source>
        <dbReference type="ARBA" id="ARBA00066827"/>
    </source>
</evidence>
<keyword evidence="2 18" id="KW-0963">Cytoplasm</keyword>